<dbReference type="OrthoDB" id="7616631at2759"/>
<dbReference type="Proteomes" id="UP000242457">
    <property type="component" value="Unassembled WGS sequence"/>
</dbReference>
<feature type="compositionally biased region" description="Acidic residues" evidence="1">
    <location>
        <begin position="1"/>
        <end position="23"/>
    </location>
</feature>
<evidence type="ECO:0000313" key="3">
    <source>
        <dbReference type="Proteomes" id="UP000242457"/>
    </source>
</evidence>
<proteinExistence type="predicted"/>
<dbReference type="AlphaFoldDB" id="A0A2A3E1I5"/>
<organism evidence="2 3">
    <name type="scientific">Apis cerana cerana</name>
    <name type="common">Oriental honeybee</name>
    <dbReference type="NCBI Taxonomy" id="94128"/>
    <lineage>
        <taxon>Eukaryota</taxon>
        <taxon>Metazoa</taxon>
        <taxon>Ecdysozoa</taxon>
        <taxon>Arthropoda</taxon>
        <taxon>Hexapoda</taxon>
        <taxon>Insecta</taxon>
        <taxon>Pterygota</taxon>
        <taxon>Neoptera</taxon>
        <taxon>Endopterygota</taxon>
        <taxon>Hymenoptera</taxon>
        <taxon>Apocrita</taxon>
        <taxon>Aculeata</taxon>
        <taxon>Apoidea</taxon>
        <taxon>Anthophila</taxon>
        <taxon>Apidae</taxon>
        <taxon>Apis</taxon>
    </lineage>
</organism>
<sequence>MSSFEENIESEEIESSLIEDDEEHIGSEISKSITVILKAVTHRGTQTMIRCDPNKSEEDFIDMIINMKI</sequence>
<keyword evidence="3" id="KW-1185">Reference proteome</keyword>
<evidence type="ECO:0000256" key="1">
    <source>
        <dbReference type="SAM" id="MobiDB-lite"/>
    </source>
</evidence>
<dbReference type="EMBL" id="KZ288452">
    <property type="protein sequence ID" value="PBC25557.1"/>
    <property type="molecule type" value="Genomic_DNA"/>
</dbReference>
<accession>A0A2A3E1I5</accession>
<gene>
    <name evidence="2" type="ORF">APICC_01708</name>
</gene>
<protein>
    <submittedName>
        <fullName evidence="2">Uncharacterized protein</fullName>
    </submittedName>
</protein>
<evidence type="ECO:0000313" key="2">
    <source>
        <dbReference type="EMBL" id="PBC25557.1"/>
    </source>
</evidence>
<reference evidence="2 3" key="1">
    <citation type="submission" date="2014-07" db="EMBL/GenBank/DDBJ databases">
        <title>Genomic and transcriptomic analysis on Apis cerana provide comprehensive insights into honey bee biology.</title>
        <authorList>
            <person name="Diao Q."/>
            <person name="Sun L."/>
            <person name="Zheng H."/>
            <person name="Zheng H."/>
            <person name="Xu S."/>
            <person name="Wang S."/>
            <person name="Zeng Z."/>
            <person name="Hu F."/>
            <person name="Su S."/>
            <person name="Wu J."/>
        </authorList>
    </citation>
    <scope>NUCLEOTIDE SEQUENCE [LARGE SCALE GENOMIC DNA]</scope>
    <source>
        <tissue evidence="2">Pupae without intestine</tissue>
    </source>
</reference>
<feature type="region of interest" description="Disordered" evidence="1">
    <location>
        <begin position="1"/>
        <end position="24"/>
    </location>
</feature>
<name>A0A2A3E1I5_APICC</name>